<dbReference type="AlphaFoldDB" id="A0A2Z6B086"/>
<keyword evidence="7 9" id="KW-0547">Nucleotide-binding</keyword>
<reference evidence="11 12" key="1">
    <citation type="journal article" date="2018" name="Sci. Adv.">
        <title>Multi-heme cytochromes provide a pathway for survival in energy-limited environments.</title>
        <authorList>
            <person name="Deng X."/>
            <person name="Dohmae N."/>
            <person name="Nealson K.H."/>
            <person name="Hashimoto K."/>
            <person name="Okamoto A."/>
        </authorList>
    </citation>
    <scope>NUCLEOTIDE SEQUENCE [LARGE SCALE GENOMIC DNA]</scope>
    <source>
        <strain evidence="11 12">IS5</strain>
    </source>
</reference>
<dbReference type="GO" id="GO:0005737">
    <property type="term" value="C:cytoplasm"/>
    <property type="evidence" value="ECO:0007669"/>
    <property type="project" value="UniProtKB-SubCell"/>
</dbReference>
<evidence type="ECO:0000256" key="3">
    <source>
        <dbReference type="ARBA" id="ARBA00004496"/>
    </source>
</evidence>
<accession>A0A2Z6B086</accession>
<dbReference type="FunFam" id="3.40.1210.10:FF:000001">
    <property type="entry name" value="5'/3'-nucleotidase SurE"/>
    <property type="match status" value="1"/>
</dbReference>
<dbReference type="PANTHER" id="PTHR30457">
    <property type="entry name" value="5'-NUCLEOTIDASE SURE"/>
    <property type="match status" value="1"/>
</dbReference>
<dbReference type="InterPro" id="IPR002828">
    <property type="entry name" value="SurE-like_Pase/nucleotidase"/>
</dbReference>
<dbReference type="Proteomes" id="UP000269883">
    <property type="component" value="Chromosome"/>
</dbReference>
<dbReference type="RefSeq" id="WP_126379453.1">
    <property type="nucleotide sequence ID" value="NZ_AP017378.1"/>
</dbReference>
<comment type="cofactor">
    <cofactor evidence="2">
        <name>Mg(2+)</name>
        <dbReference type="ChEBI" id="CHEBI:18420"/>
    </cofactor>
</comment>
<comment type="subcellular location">
    <subcellularLocation>
        <location evidence="3 9">Cytoplasm</location>
    </subcellularLocation>
</comment>
<gene>
    <name evidence="9" type="primary">surE</name>
    <name evidence="11" type="ORF">DFE_2195</name>
</gene>
<evidence type="ECO:0000259" key="10">
    <source>
        <dbReference type="Pfam" id="PF01975"/>
    </source>
</evidence>
<proteinExistence type="inferred from homology"/>
<dbReference type="GO" id="GO:0004309">
    <property type="term" value="F:exopolyphosphatase activity"/>
    <property type="evidence" value="ECO:0007669"/>
    <property type="project" value="TreeGrafter"/>
</dbReference>
<feature type="binding site" evidence="9">
    <location>
        <position position="95"/>
    </location>
    <ligand>
        <name>a divalent metal cation</name>
        <dbReference type="ChEBI" id="CHEBI:60240"/>
    </ligand>
</feature>
<name>A0A2Z6B086_9BACT</name>
<dbReference type="InterPro" id="IPR030048">
    <property type="entry name" value="SurE"/>
</dbReference>
<dbReference type="HAMAP" id="MF_00060">
    <property type="entry name" value="SurE"/>
    <property type="match status" value="1"/>
</dbReference>
<dbReference type="GO" id="GO:0008253">
    <property type="term" value="F:5'-nucleotidase activity"/>
    <property type="evidence" value="ECO:0007669"/>
    <property type="project" value="UniProtKB-UniRule"/>
</dbReference>
<feature type="binding site" evidence="9">
    <location>
        <position position="40"/>
    </location>
    <ligand>
        <name>a divalent metal cation</name>
        <dbReference type="ChEBI" id="CHEBI:60240"/>
    </ligand>
</feature>
<evidence type="ECO:0000256" key="9">
    <source>
        <dbReference type="HAMAP-Rule" id="MF_00060"/>
    </source>
</evidence>
<keyword evidence="5 9" id="KW-0963">Cytoplasm</keyword>
<dbReference type="EMBL" id="AP017378">
    <property type="protein sequence ID" value="BBD08921.1"/>
    <property type="molecule type" value="Genomic_DNA"/>
</dbReference>
<dbReference type="KEGG" id="dfl:DFE_2195"/>
<dbReference type="GO" id="GO:0046872">
    <property type="term" value="F:metal ion binding"/>
    <property type="evidence" value="ECO:0007669"/>
    <property type="project" value="UniProtKB-UniRule"/>
</dbReference>
<dbReference type="InterPro" id="IPR036523">
    <property type="entry name" value="SurE-like_sf"/>
</dbReference>
<keyword evidence="8 9" id="KW-0378">Hydrolase</keyword>
<sequence length="251" mass="27348">MHILLTNDDGIQAVGLRALDQALRDAGHSVEVVAPVSEQSAVGHAVTLTMPLKVKRFQENGFNGMGVNGTPVDCVKLGLTQLLDKAPDLVVSGINSGCNVGVDIIYSGTVSAATEGALMGLPALAVSLDNWNFTDASEQAGWAADFVGRMDWEQLPEQSVLNLNFPNCPLTEAKPLAVCRQTTAAYRDWYVARKDPRGRDYYWLEGEIPKEKVSPDTDRALLWDGHITLTPLRFNFTDSELLPRLEALAVR</sequence>
<dbReference type="NCBIfam" id="NF001490">
    <property type="entry name" value="PRK00346.1-4"/>
    <property type="match status" value="1"/>
</dbReference>
<protein>
    <recommendedName>
        <fullName evidence="9">5'-nucleotidase SurE</fullName>
        <ecNumber evidence="9">3.1.3.5</ecNumber>
    </recommendedName>
    <alternativeName>
        <fullName evidence="9">Nucleoside 5'-monophosphate phosphohydrolase</fullName>
    </alternativeName>
</protein>
<dbReference type="GO" id="GO:0000166">
    <property type="term" value="F:nucleotide binding"/>
    <property type="evidence" value="ECO:0007669"/>
    <property type="project" value="UniProtKB-KW"/>
</dbReference>
<dbReference type="GO" id="GO:0008254">
    <property type="term" value="F:3'-nucleotidase activity"/>
    <property type="evidence" value="ECO:0007669"/>
    <property type="project" value="TreeGrafter"/>
</dbReference>
<evidence type="ECO:0000256" key="2">
    <source>
        <dbReference type="ARBA" id="ARBA00001946"/>
    </source>
</evidence>
<evidence type="ECO:0000256" key="7">
    <source>
        <dbReference type="ARBA" id="ARBA00022741"/>
    </source>
</evidence>
<dbReference type="EC" id="3.1.3.5" evidence="9"/>
<keyword evidence="12" id="KW-1185">Reference proteome</keyword>
<dbReference type="Gene3D" id="3.40.1210.10">
    <property type="entry name" value="Survival protein SurE-like phosphatase/nucleotidase"/>
    <property type="match status" value="1"/>
</dbReference>
<evidence type="ECO:0000256" key="4">
    <source>
        <dbReference type="ARBA" id="ARBA00011062"/>
    </source>
</evidence>
<dbReference type="Pfam" id="PF01975">
    <property type="entry name" value="SurE"/>
    <property type="match status" value="1"/>
</dbReference>
<organism evidence="11 12">
    <name type="scientific">Desulfovibrio ferrophilus</name>
    <dbReference type="NCBI Taxonomy" id="241368"/>
    <lineage>
        <taxon>Bacteria</taxon>
        <taxon>Pseudomonadati</taxon>
        <taxon>Thermodesulfobacteriota</taxon>
        <taxon>Desulfovibrionia</taxon>
        <taxon>Desulfovibrionales</taxon>
        <taxon>Desulfovibrionaceae</taxon>
        <taxon>Desulfovibrio</taxon>
    </lineage>
</organism>
<evidence type="ECO:0000313" key="12">
    <source>
        <dbReference type="Proteomes" id="UP000269883"/>
    </source>
</evidence>
<keyword evidence="6 9" id="KW-0479">Metal-binding</keyword>
<feature type="binding site" evidence="9">
    <location>
        <position position="8"/>
    </location>
    <ligand>
        <name>a divalent metal cation</name>
        <dbReference type="ChEBI" id="CHEBI:60240"/>
    </ligand>
</feature>
<comment type="cofactor">
    <cofactor evidence="9">
        <name>a divalent metal cation</name>
        <dbReference type="ChEBI" id="CHEBI:60240"/>
    </cofactor>
    <text evidence="9">Binds 1 divalent metal cation per subunit.</text>
</comment>
<dbReference type="NCBIfam" id="TIGR00087">
    <property type="entry name" value="surE"/>
    <property type="match status" value="1"/>
</dbReference>
<feature type="domain" description="Survival protein SurE-like phosphatase/nucleotidase" evidence="10">
    <location>
        <begin position="3"/>
        <end position="187"/>
    </location>
</feature>
<comment type="function">
    <text evidence="9">Nucleotidase that shows phosphatase activity on nucleoside 5'-monophosphates.</text>
</comment>
<evidence type="ECO:0000256" key="6">
    <source>
        <dbReference type="ARBA" id="ARBA00022723"/>
    </source>
</evidence>
<feature type="binding site" evidence="9">
    <location>
        <position position="9"/>
    </location>
    <ligand>
        <name>a divalent metal cation</name>
        <dbReference type="ChEBI" id="CHEBI:60240"/>
    </ligand>
</feature>
<evidence type="ECO:0000313" key="11">
    <source>
        <dbReference type="EMBL" id="BBD08921.1"/>
    </source>
</evidence>
<dbReference type="OrthoDB" id="9780815at2"/>
<dbReference type="SUPFAM" id="SSF64167">
    <property type="entry name" value="SurE-like"/>
    <property type="match status" value="1"/>
</dbReference>
<evidence type="ECO:0000256" key="1">
    <source>
        <dbReference type="ARBA" id="ARBA00000815"/>
    </source>
</evidence>
<evidence type="ECO:0000256" key="8">
    <source>
        <dbReference type="ARBA" id="ARBA00022801"/>
    </source>
</evidence>
<dbReference type="PANTHER" id="PTHR30457:SF12">
    <property type="entry name" value="5'_3'-NUCLEOTIDASE SURE"/>
    <property type="match status" value="1"/>
</dbReference>
<evidence type="ECO:0000256" key="5">
    <source>
        <dbReference type="ARBA" id="ARBA00022490"/>
    </source>
</evidence>
<comment type="catalytic activity">
    <reaction evidence="1 9">
        <text>a ribonucleoside 5'-phosphate + H2O = a ribonucleoside + phosphate</text>
        <dbReference type="Rhea" id="RHEA:12484"/>
        <dbReference type="ChEBI" id="CHEBI:15377"/>
        <dbReference type="ChEBI" id="CHEBI:18254"/>
        <dbReference type="ChEBI" id="CHEBI:43474"/>
        <dbReference type="ChEBI" id="CHEBI:58043"/>
        <dbReference type="EC" id="3.1.3.5"/>
    </reaction>
</comment>
<comment type="similarity">
    <text evidence="4 9">Belongs to the SurE nucleotidase family.</text>
</comment>